<keyword evidence="7" id="KW-0732">Signal</keyword>
<dbReference type="InterPro" id="IPR001478">
    <property type="entry name" value="PDZ"/>
</dbReference>
<dbReference type="PROSITE" id="PS50106">
    <property type="entry name" value="PDZ"/>
    <property type="match status" value="2"/>
</dbReference>
<evidence type="ECO:0000256" key="15">
    <source>
        <dbReference type="PIRSR" id="PIRSR611782-2"/>
    </source>
</evidence>
<dbReference type="AlphaFoldDB" id="A0A7T7KNJ5"/>
<dbReference type="KEGG" id="mlut:JET14_21045"/>
<evidence type="ECO:0000256" key="14">
    <source>
        <dbReference type="PIRSR" id="PIRSR611782-1"/>
    </source>
</evidence>
<dbReference type="Pfam" id="PF13180">
    <property type="entry name" value="PDZ_2"/>
    <property type="match status" value="1"/>
</dbReference>
<keyword evidence="12" id="KW-0346">Stress response</keyword>
<evidence type="ECO:0000256" key="10">
    <source>
        <dbReference type="ARBA" id="ARBA00022801"/>
    </source>
</evidence>
<keyword evidence="16" id="KW-0812">Transmembrane</keyword>
<keyword evidence="18" id="KW-0614">Plasmid</keyword>
<evidence type="ECO:0000256" key="12">
    <source>
        <dbReference type="ARBA" id="ARBA00023016"/>
    </source>
</evidence>
<keyword evidence="8" id="KW-0677">Repeat</keyword>
<gene>
    <name evidence="18" type="ORF">JET14_21045</name>
</gene>
<feature type="domain" description="PDZ" evidence="17">
    <location>
        <begin position="295"/>
        <end position="386"/>
    </location>
</feature>
<dbReference type="EC" id="3.4.21.107" evidence="4"/>
<dbReference type="GO" id="GO:0004252">
    <property type="term" value="F:serine-type endopeptidase activity"/>
    <property type="evidence" value="ECO:0007669"/>
    <property type="project" value="InterPro"/>
</dbReference>
<dbReference type="Gene3D" id="2.30.42.10">
    <property type="match status" value="2"/>
</dbReference>
<dbReference type="InterPro" id="IPR036034">
    <property type="entry name" value="PDZ_sf"/>
</dbReference>
<comment type="similarity">
    <text evidence="3">Belongs to the peptidase S1C family.</text>
</comment>
<feature type="transmembrane region" description="Helical" evidence="16">
    <location>
        <begin position="12"/>
        <end position="31"/>
    </location>
</feature>
<dbReference type="NCBIfam" id="TIGR02037">
    <property type="entry name" value="degP_htrA_DO"/>
    <property type="match status" value="1"/>
</dbReference>
<feature type="binding site" evidence="15">
    <location>
        <position position="147"/>
    </location>
    <ligand>
        <name>substrate</name>
    </ligand>
</feature>
<evidence type="ECO:0000256" key="1">
    <source>
        <dbReference type="ARBA" id="ARBA00001772"/>
    </source>
</evidence>
<evidence type="ECO:0000259" key="17">
    <source>
        <dbReference type="PROSITE" id="PS50106"/>
    </source>
</evidence>
<feature type="active site" description="Charge relay system" evidence="14">
    <location>
        <position position="147"/>
    </location>
</feature>
<dbReference type="PANTHER" id="PTHR22939">
    <property type="entry name" value="SERINE PROTEASE FAMILY S1C HTRA-RELATED"/>
    <property type="match status" value="1"/>
</dbReference>
<evidence type="ECO:0000313" key="18">
    <source>
        <dbReference type="EMBL" id="QQM32927.1"/>
    </source>
</evidence>
<keyword evidence="11" id="KW-0720">Serine protease</keyword>
<feature type="binding site" evidence="15">
    <location>
        <position position="177"/>
    </location>
    <ligand>
        <name>substrate</name>
    </ligand>
</feature>
<dbReference type="InterPro" id="IPR001940">
    <property type="entry name" value="Peptidase_S1C"/>
</dbReference>
<keyword evidence="9" id="KW-0574">Periplasm</keyword>
<evidence type="ECO:0000256" key="3">
    <source>
        <dbReference type="ARBA" id="ARBA00010541"/>
    </source>
</evidence>
<evidence type="ECO:0000256" key="11">
    <source>
        <dbReference type="ARBA" id="ARBA00022825"/>
    </source>
</evidence>
<evidence type="ECO:0000256" key="7">
    <source>
        <dbReference type="ARBA" id="ARBA00022729"/>
    </source>
</evidence>
<evidence type="ECO:0000256" key="13">
    <source>
        <dbReference type="ARBA" id="ARBA00032850"/>
    </source>
</evidence>
<keyword evidence="10" id="KW-0378">Hydrolase</keyword>
<dbReference type="CDD" id="cd10839">
    <property type="entry name" value="cpPDZ1_DegP-like"/>
    <property type="match status" value="1"/>
</dbReference>
<evidence type="ECO:0000256" key="5">
    <source>
        <dbReference type="ARBA" id="ARBA00013958"/>
    </source>
</evidence>
<dbReference type="Gene3D" id="2.40.10.120">
    <property type="match status" value="1"/>
</dbReference>
<dbReference type="EMBL" id="CP066787">
    <property type="protein sequence ID" value="QQM32927.1"/>
    <property type="molecule type" value="Genomic_DNA"/>
</dbReference>
<dbReference type="FunFam" id="2.40.10.120:FF:000007">
    <property type="entry name" value="Periplasmic serine endoprotease DegP-like"/>
    <property type="match status" value="1"/>
</dbReference>
<feature type="domain" description="PDZ" evidence="17">
    <location>
        <begin position="423"/>
        <end position="475"/>
    </location>
</feature>
<feature type="active site" description="Charge relay system" evidence="14">
    <location>
        <position position="251"/>
    </location>
</feature>
<dbReference type="InterPro" id="IPR011782">
    <property type="entry name" value="Pept_S1C_Do"/>
</dbReference>
<dbReference type="GO" id="GO:0006508">
    <property type="term" value="P:proteolysis"/>
    <property type="evidence" value="ECO:0007669"/>
    <property type="project" value="UniProtKB-KW"/>
</dbReference>
<evidence type="ECO:0000313" key="19">
    <source>
        <dbReference type="Proteomes" id="UP000596083"/>
    </source>
</evidence>
<keyword evidence="16" id="KW-0472">Membrane</keyword>
<sequence>MNEANNSTRLKTILKGSAAAGLVAAVVYGGITGSAINAFADPVQIEAPAENPGFADVVSAVSPAVVSVRVRGEVKQVSDNLPGYGFGNGLDRLPENHPLRRFFDQFGGPGFATPYQGKGEAPREVHPISQGSGFFISDDGYVVTNNHVVDNGSEFSILLDDGTELDAKLVGKDSRTDLAVLKVDDKRNFTYVDFAEDEDVRVGDWVVAVGNPFGLGGSVTAGIVSALGRDIGTGPYDDYIQIDAAVNRGNSGGPAFNLNGEVVGINTAIFSPSGGNVGIAFAIPAYVAQDVVQDLIDDGKVERGWLGVQIQPVDAEIAESLGLQADRGALVVEPMQGSPAARAGIETGDVIVALNDEPIEDASDLSVKIASAGPSSKVQLSVWRDGETKSIDLTLGNLAKADVNTAESQDTIAPSTFQALPSVGLTVAPAQEGNGLVIAKVDPESDAALQGIFEGERIASINNRKVSDIDDAKAILNDVQKSNREHALFQIEGERGSRFVALPVQQS</sequence>
<evidence type="ECO:0000256" key="9">
    <source>
        <dbReference type="ARBA" id="ARBA00022764"/>
    </source>
</evidence>
<reference evidence="18 19" key="1">
    <citation type="submission" date="2020-12" db="EMBL/GenBank/DDBJ databases">
        <authorList>
            <person name="Zheng R.K."/>
            <person name="Sun C.M."/>
        </authorList>
    </citation>
    <scope>NUCLEOTIDE SEQUENCE [LARGE SCALE GENOMIC DNA]</scope>
    <source>
        <strain evidence="18 19">ZRK001</strain>
        <plasmid evidence="18 19">plas-001</plasmid>
    </source>
</reference>
<comment type="catalytic activity">
    <reaction evidence="1">
        <text>Acts on substrates that are at least partially unfolded. The cleavage site P1 residue is normally between a pair of hydrophobic residues, such as Val-|-Val.</text>
        <dbReference type="EC" id="3.4.21.107"/>
    </reaction>
</comment>
<dbReference type="GO" id="GO:0042597">
    <property type="term" value="C:periplasmic space"/>
    <property type="evidence" value="ECO:0007669"/>
    <property type="project" value="UniProtKB-SubCell"/>
</dbReference>
<evidence type="ECO:0000256" key="8">
    <source>
        <dbReference type="ARBA" id="ARBA00022737"/>
    </source>
</evidence>
<keyword evidence="6" id="KW-0645">Protease</keyword>
<dbReference type="InterPro" id="IPR009003">
    <property type="entry name" value="Peptidase_S1_PA"/>
</dbReference>
<feature type="binding site" evidence="15">
    <location>
        <begin position="249"/>
        <end position="251"/>
    </location>
    <ligand>
        <name>substrate</name>
    </ligand>
</feature>
<evidence type="ECO:0000256" key="2">
    <source>
        <dbReference type="ARBA" id="ARBA00004418"/>
    </source>
</evidence>
<protein>
    <recommendedName>
        <fullName evidence="5">Probable periplasmic serine endoprotease DegP-like</fullName>
        <ecNumber evidence="4">3.4.21.107</ecNumber>
    </recommendedName>
    <alternativeName>
        <fullName evidence="13">Protease Do</fullName>
    </alternativeName>
</protein>
<dbReference type="SUPFAM" id="SSF50156">
    <property type="entry name" value="PDZ domain-like"/>
    <property type="match status" value="2"/>
</dbReference>
<accession>A0A7T7KNJ5</accession>
<proteinExistence type="inferred from homology"/>
<organism evidence="18 19">
    <name type="scientific">Martelella lutilitoris</name>
    <dbReference type="NCBI Taxonomy" id="2583532"/>
    <lineage>
        <taxon>Bacteria</taxon>
        <taxon>Pseudomonadati</taxon>
        <taxon>Pseudomonadota</taxon>
        <taxon>Alphaproteobacteria</taxon>
        <taxon>Hyphomicrobiales</taxon>
        <taxon>Aurantimonadaceae</taxon>
        <taxon>Martelella</taxon>
    </lineage>
</organism>
<name>A0A7T7KNJ5_9HYPH</name>
<dbReference type="PRINTS" id="PR00834">
    <property type="entry name" value="PROTEASES2C"/>
</dbReference>
<dbReference type="SUPFAM" id="SSF50494">
    <property type="entry name" value="Trypsin-like serine proteases"/>
    <property type="match status" value="1"/>
</dbReference>
<evidence type="ECO:0000256" key="6">
    <source>
        <dbReference type="ARBA" id="ARBA00022670"/>
    </source>
</evidence>
<dbReference type="Pfam" id="PF13365">
    <property type="entry name" value="Trypsin_2"/>
    <property type="match status" value="1"/>
</dbReference>
<feature type="active site" description="Charge relay system" evidence="14">
    <location>
        <position position="177"/>
    </location>
</feature>
<evidence type="ECO:0000256" key="16">
    <source>
        <dbReference type="SAM" id="Phobius"/>
    </source>
</evidence>
<geneLocation type="plasmid" evidence="18 19">
    <name>plas-001</name>
</geneLocation>
<keyword evidence="16" id="KW-1133">Transmembrane helix</keyword>
<comment type="subcellular location">
    <subcellularLocation>
        <location evidence="2">Periplasm</location>
    </subcellularLocation>
</comment>
<dbReference type="Proteomes" id="UP000596083">
    <property type="component" value="Plasmid plas-001"/>
</dbReference>
<dbReference type="SMART" id="SM00228">
    <property type="entry name" value="PDZ"/>
    <property type="match status" value="2"/>
</dbReference>
<dbReference type="Pfam" id="PF00595">
    <property type="entry name" value="PDZ"/>
    <property type="match status" value="1"/>
</dbReference>
<evidence type="ECO:0000256" key="4">
    <source>
        <dbReference type="ARBA" id="ARBA00013035"/>
    </source>
</evidence>
<dbReference type="PANTHER" id="PTHR22939:SF130">
    <property type="entry name" value="PERIPLASMIC SERINE ENDOPROTEASE DEGP-LIKE-RELATED"/>
    <property type="match status" value="1"/>
</dbReference>